<gene>
    <name evidence="1" type="ORF">EDB92DRAFT_1896902</name>
</gene>
<dbReference type="Proteomes" id="UP001201163">
    <property type="component" value="Unassembled WGS sequence"/>
</dbReference>
<organism evidence="1 2">
    <name type="scientific">Lactarius akahatsu</name>
    <dbReference type="NCBI Taxonomy" id="416441"/>
    <lineage>
        <taxon>Eukaryota</taxon>
        <taxon>Fungi</taxon>
        <taxon>Dikarya</taxon>
        <taxon>Basidiomycota</taxon>
        <taxon>Agaricomycotina</taxon>
        <taxon>Agaricomycetes</taxon>
        <taxon>Russulales</taxon>
        <taxon>Russulaceae</taxon>
        <taxon>Lactarius</taxon>
    </lineage>
</organism>
<evidence type="ECO:0000313" key="2">
    <source>
        <dbReference type="Proteomes" id="UP001201163"/>
    </source>
</evidence>
<protein>
    <submittedName>
        <fullName evidence="1">Uncharacterized protein</fullName>
    </submittedName>
</protein>
<proteinExistence type="predicted"/>
<name>A0AAD4Q8U6_9AGAM</name>
<comment type="caution">
    <text evidence="1">The sequence shown here is derived from an EMBL/GenBank/DDBJ whole genome shotgun (WGS) entry which is preliminary data.</text>
</comment>
<accession>A0AAD4Q8U6</accession>
<evidence type="ECO:0000313" key="1">
    <source>
        <dbReference type="EMBL" id="KAH8981661.1"/>
    </source>
</evidence>
<sequence length="124" mass="13243">MILYLPNSLMSVPQSALELLLHHRRNGYTSIEVALADIMLMNITGTIPGPLNIQYYIPITASNTSTIGAGSGAVFVTLSDDTSFIAAKASVPINLTTQEKTVLWLGPALRCHHLTLLVAAVVAQ</sequence>
<dbReference type="EMBL" id="JAKELL010000112">
    <property type="protein sequence ID" value="KAH8981661.1"/>
    <property type="molecule type" value="Genomic_DNA"/>
</dbReference>
<dbReference type="AlphaFoldDB" id="A0AAD4Q8U6"/>
<keyword evidence="2" id="KW-1185">Reference proteome</keyword>
<reference evidence="1" key="1">
    <citation type="submission" date="2022-01" db="EMBL/GenBank/DDBJ databases">
        <title>Comparative genomics reveals a dynamic genome evolution in the ectomycorrhizal milk-cap (Lactarius) mushrooms.</title>
        <authorList>
            <consortium name="DOE Joint Genome Institute"/>
            <person name="Lebreton A."/>
            <person name="Tang N."/>
            <person name="Kuo A."/>
            <person name="LaButti K."/>
            <person name="Drula E."/>
            <person name="Barry K."/>
            <person name="Clum A."/>
            <person name="Lipzen A."/>
            <person name="Mousain D."/>
            <person name="Ng V."/>
            <person name="Wang R."/>
            <person name="Wang X."/>
            <person name="Dai Y."/>
            <person name="Henrissat B."/>
            <person name="Grigoriev I.V."/>
            <person name="Guerin-Laguette A."/>
            <person name="Yu F."/>
            <person name="Martin F.M."/>
        </authorList>
    </citation>
    <scope>NUCLEOTIDE SEQUENCE</scope>
    <source>
        <strain evidence="1">QP</strain>
    </source>
</reference>